<dbReference type="Gene3D" id="3.40.50.150">
    <property type="entry name" value="Vaccinia Virus protein VP39"/>
    <property type="match status" value="1"/>
</dbReference>
<organism evidence="3 4">
    <name type="scientific">Novosphingobium barchaimii LL02</name>
    <dbReference type="NCBI Taxonomy" id="1114963"/>
    <lineage>
        <taxon>Bacteria</taxon>
        <taxon>Pseudomonadati</taxon>
        <taxon>Pseudomonadota</taxon>
        <taxon>Alphaproteobacteria</taxon>
        <taxon>Sphingomonadales</taxon>
        <taxon>Sphingomonadaceae</taxon>
        <taxon>Novosphingobium</taxon>
    </lineage>
</organism>
<dbReference type="OrthoDB" id="5449367at2"/>
<dbReference type="Pfam" id="PF13649">
    <property type="entry name" value="Methyltransf_25"/>
    <property type="match status" value="1"/>
</dbReference>
<dbReference type="AlphaFoldDB" id="A0A0J8APW7"/>
<keyword evidence="4" id="KW-1185">Reference proteome</keyword>
<evidence type="ECO:0000313" key="4">
    <source>
        <dbReference type="Proteomes" id="UP000052268"/>
    </source>
</evidence>
<accession>A0A0J8APW7</accession>
<gene>
    <name evidence="3" type="ORF">V474_16360</name>
</gene>
<evidence type="ECO:0000256" key="1">
    <source>
        <dbReference type="SAM" id="MobiDB-lite"/>
    </source>
</evidence>
<dbReference type="EMBL" id="JACU01000004">
    <property type="protein sequence ID" value="KMS56490.1"/>
    <property type="molecule type" value="Genomic_DNA"/>
</dbReference>
<dbReference type="InterPro" id="IPR029063">
    <property type="entry name" value="SAM-dependent_MTases_sf"/>
</dbReference>
<keyword evidence="3" id="KW-0808">Transferase</keyword>
<dbReference type="RefSeq" id="WP_059151342.1">
    <property type="nucleotide sequence ID" value="NZ_KQ130453.1"/>
</dbReference>
<reference evidence="3 4" key="1">
    <citation type="journal article" date="2015" name="G3 (Bethesda)">
        <title>Insights into Ongoing Evolution of the Hexachlorocyclohexane Catabolic Pathway from Comparative Genomics of Ten Sphingomonadaceae Strains.</title>
        <authorList>
            <person name="Pearce S.L."/>
            <person name="Oakeshott J.G."/>
            <person name="Pandey G."/>
        </authorList>
    </citation>
    <scope>NUCLEOTIDE SEQUENCE [LARGE SCALE GENOMIC DNA]</scope>
    <source>
        <strain evidence="3 4">LL02</strain>
    </source>
</reference>
<feature type="domain" description="Methyltransferase" evidence="2">
    <location>
        <begin position="222"/>
        <end position="320"/>
    </location>
</feature>
<sequence>MKTSQTPHSSAPAANDPSAAYDGPPDYRVIGRHAVFPETSHDEIERINFLAQMNRHLAARVVPGVKAAYDNRVVPGFAAQNGRPLANRHEARKAMLEDPAYQTWSALRRMTMEQRQQAGRWTALRQNERLARIAADLTDGDERLSLDPALAIPRYVSAVDHHCMPGSYHTEYFPGDVTNGANYDHAGFVTTSGLLGKYSDGGGHAVVNWVRRNLPDFKPRKILEIGGTVGHSSLPLAQAFPDAELTIADLGAPVLRYGLARAKSLGVDNVRFVQASGEDLSAFADESFDWIQTTMFLHELSTKALRNIFAETRRLLKPGGIVLHVEQPQYAAEMPLFEQAMRDWDAFYNNEPFWSRMHEMDLDAEMVAAGFDRDSLIHGGVFGVVDRDLFPDAAEDETEDYGRKAAWHVIGATI</sequence>
<dbReference type="InterPro" id="IPR041698">
    <property type="entry name" value="Methyltransf_25"/>
</dbReference>
<name>A0A0J8APW7_9SPHN</name>
<dbReference type="Proteomes" id="UP000052268">
    <property type="component" value="Unassembled WGS sequence"/>
</dbReference>
<feature type="compositionally biased region" description="Low complexity" evidence="1">
    <location>
        <begin position="7"/>
        <end position="20"/>
    </location>
</feature>
<feature type="region of interest" description="Disordered" evidence="1">
    <location>
        <begin position="1"/>
        <end position="24"/>
    </location>
</feature>
<evidence type="ECO:0000259" key="2">
    <source>
        <dbReference type="Pfam" id="PF13649"/>
    </source>
</evidence>
<evidence type="ECO:0000313" key="3">
    <source>
        <dbReference type="EMBL" id="KMS56490.1"/>
    </source>
</evidence>
<dbReference type="SUPFAM" id="SSF53335">
    <property type="entry name" value="S-adenosyl-L-methionine-dependent methyltransferases"/>
    <property type="match status" value="1"/>
</dbReference>
<dbReference type="GO" id="GO:0016740">
    <property type="term" value="F:transferase activity"/>
    <property type="evidence" value="ECO:0007669"/>
    <property type="project" value="UniProtKB-KW"/>
</dbReference>
<dbReference type="PATRIC" id="fig|1114963.3.peg.2106"/>
<comment type="caution">
    <text evidence="3">The sequence shown here is derived from an EMBL/GenBank/DDBJ whole genome shotgun (WGS) entry which is preliminary data.</text>
</comment>
<proteinExistence type="predicted"/>
<dbReference type="CDD" id="cd02440">
    <property type="entry name" value="AdoMet_MTases"/>
    <property type="match status" value="1"/>
</dbReference>
<protein>
    <submittedName>
        <fullName evidence="3">SAM-dependent methlyltransferase</fullName>
    </submittedName>
</protein>